<dbReference type="EMBL" id="MUMY01000008">
    <property type="protein sequence ID" value="ONM48662.1"/>
    <property type="molecule type" value="Genomic_DNA"/>
</dbReference>
<reference evidence="2 3" key="1">
    <citation type="journal article" date="2016" name="Antonie Van Leeuwenhoek">
        <title>Nocardia donostiensis sp. nov., isolated from human respiratory specimens.</title>
        <authorList>
            <person name="Ercibengoa M."/>
            <person name="Bell M."/>
            <person name="Marimon J.M."/>
            <person name="Humrighouse B."/>
            <person name="Klenk H.P."/>
            <person name="Potter G."/>
            <person name="Perez-Trallero E."/>
        </authorList>
    </citation>
    <scope>NUCLEOTIDE SEQUENCE [LARGE SCALE GENOMIC DNA]</scope>
    <source>
        <strain evidence="2 3">X1655</strain>
    </source>
</reference>
<accession>A0A1W0BLY1</accession>
<keyword evidence="1" id="KW-1133">Transmembrane helix</keyword>
<sequence>MSSTSSPGCADSSASLTPLVMAEPGPLGLLGLIGWLLWVAWLVRYGVALLRAPGELPGAARAVADEAVE</sequence>
<organism evidence="2 3">
    <name type="scientific">Nocardia donostiensis</name>
    <dbReference type="NCBI Taxonomy" id="1538463"/>
    <lineage>
        <taxon>Bacteria</taxon>
        <taxon>Bacillati</taxon>
        <taxon>Actinomycetota</taxon>
        <taxon>Actinomycetes</taxon>
        <taxon>Mycobacteriales</taxon>
        <taxon>Nocardiaceae</taxon>
        <taxon>Nocardia</taxon>
    </lineage>
</organism>
<evidence type="ECO:0000313" key="3">
    <source>
        <dbReference type="Proteomes" id="UP000188836"/>
    </source>
</evidence>
<feature type="transmembrane region" description="Helical" evidence="1">
    <location>
        <begin position="25"/>
        <end position="43"/>
    </location>
</feature>
<keyword evidence="3" id="KW-1185">Reference proteome</keyword>
<keyword evidence="1" id="KW-0472">Membrane</keyword>
<evidence type="ECO:0000313" key="2">
    <source>
        <dbReference type="EMBL" id="ONM48662.1"/>
    </source>
</evidence>
<evidence type="ECO:0000256" key="1">
    <source>
        <dbReference type="SAM" id="Phobius"/>
    </source>
</evidence>
<dbReference type="STRING" id="1538463.B0T36_04205"/>
<comment type="caution">
    <text evidence="2">The sequence shown here is derived from an EMBL/GenBank/DDBJ whole genome shotgun (WGS) entry which is preliminary data.</text>
</comment>
<protein>
    <submittedName>
        <fullName evidence="2">Uncharacterized protein</fullName>
    </submittedName>
</protein>
<keyword evidence="1" id="KW-0812">Transmembrane</keyword>
<name>A0A1W0BLY1_9NOCA</name>
<dbReference type="Proteomes" id="UP000188836">
    <property type="component" value="Unassembled WGS sequence"/>
</dbReference>
<dbReference type="AlphaFoldDB" id="A0A1W0BLY1"/>
<proteinExistence type="predicted"/>
<gene>
    <name evidence="2" type="ORF">B0T46_11530</name>
</gene>